<feature type="transmembrane region" description="Helical" evidence="11">
    <location>
        <begin position="172"/>
        <end position="194"/>
    </location>
</feature>
<gene>
    <name evidence="13" type="ORF">CCH79_00014305</name>
</gene>
<dbReference type="PROSITE" id="PS50270">
    <property type="entry name" value="NGF_2"/>
    <property type="match status" value="1"/>
</dbReference>
<evidence type="ECO:0000256" key="1">
    <source>
        <dbReference type="ARBA" id="ARBA00003312"/>
    </source>
</evidence>
<dbReference type="GO" id="GO:0008021">
    <property type="term" value="C:synaptic vesicle"/>
    <property type="evidence" value="ECO:0007669"/>
    <property type="project" value="TreeGrafter"/>
</dbReference>
<evidence type="ECO:0000256" key="4">
    <source>
        <dbReference type="ARBA" id="ARBA00018014"/>
    </source>
</evidence>
<evidence type="ECO:0000313" key="14">
    <source>
        <dbReference type="Proteomes" id="UP000250572"/>
    </source>
</evidence>
<keyword evidence="11" id="KW-0472">Membrane</keyword>
<dbReference type="GO" id="GO:0048812">
    <property type="term" value="P:neuron projection morphogenesis"/>
    <property type="evidence" value="ECO:0007669"/>
    <property type="project" value="TreeGrafter"/>
</dbReference>
<dbReference type="Pfam" id="PF00243">
    <property type="entry name" value="NGF"/>
    <property type="match status" value="1"/>
</dbReference>
<comment type="similarity">
    <text evidence="3 9">Belongs to the NGF-beta family.</text>
</comment>
<evidence type="ECO:0000256" key="11">
    <source>
        <dbReference type="SAM" id="Phobius"/>
    </source>
</evidence>
<evidence type="ECO:0000256" key="3">
    <source>
        <dbReference type="ARBA" id="ARBA00010783"/>
    </source>
</evidence>
<dbReference type="PANTHER" id="PTHR11589:SF4">
    <property type="entry name" value="NEUROTROPHIN-3"/>
    <property type="match status" value="1"/>
</dbReference>
<keyword evidence="7" id="KW-0732">Signal</keyword>
<dbReference type="GO" id="GO:0005615">
    <property type="term" value="C:extracellular space"/>
    <property type="evidence" value="ECO:0007669"/>
    <property type="project" value="TreeGrafter"/>
</dbReference>
<evidence type="ECO:0000259" key="12">
    <source>
        <dbReference type="SMART" id="SM00140"/>
    </source>
</evidence>
<dbReference type="Proteomes" id="UP000250572">
    <property type="component" value="Unassembled WGS sequence"/>
</dbReference>
<evidence type="ECO:0000256" key="2">
    <source>
        <dbReference type="ARBA" id="ARBA00004613"/>
    </source>
</evidence>
<keyword evidence="14" id="KW-1185">Reference proteome</keyword>
<feature type="domain" description="Nerve growth factor-related" evidence="12">
    <location>
        <begin position="347"/>
        <end position="457"/>
    </location>
</feature>
<dbReference type="GO" id="GO:0005163">
    <property type="term" value="F:nerve growth factor receptor binding"/>
    <property type="evidence" value="ECO:0007669"/>
    <property type="project" value="TreeGrafter"/>
</dbReference>
<accession>A0A315UT24</accession>
<dbReference type="InterPro" id="IPR002072">
    <property type="entry name" value="Nerve_growth_factor-rel"/>
</dbReference>
<name>A0A315UT24_GAMAF</name>
<evidence type="ECO:0000256" key="8">
    <source>
        <dbReference type="ARBA" id="ARBA00023030"/>
    </source>
</evidence>
<dbReference type="InterPro" id="IPR045815">
    <property type="entry name" value="NTF3_N"/>
</dbReference>
<feature type="compositionally biased region" description="Gly residues" evidence="10">
    <location>
        <begin position="267"/>
        <end position="277"/>
    </location>
</feature>
<dbReference type="Pfam" id="PF19338">
    <property type="entry name" value="NTF3_N"/>
    <property type="match status" value="1"/>
</dbReference>
<keyword evidence="11" id="KW-0812">Transmembrane</keyword>
<dbReference type="GO" id="GO:0007169">
    <property type="term" value="P:cell surface receptor protein tyrosine kinase signaling pathway"/>
    <property type="evidence" value="ECO:0007669"/>
    <property type="project" value="TreeGrafter"/>
</dbReference>
<comment type="function">
    <text evidence="1 9">Seems to promote the survival of visceral and proprioceptive sensory neurons.</text>
</comment>
<keyword evidence="11" id="KW-1133">Transmembrane helix</keyword>
<evidence type="ECO:0000256" key="9">
    <source>
        <dbReference type="RuleBase" id="RU365037"/>
    </source>
</evidence>
<dbReference type="InterPro" id="IPR020408">
    <property type="entry name" value="Nerve_growth_factor-like"/>
</dbReference>
<evidence type="ECO:0000256" key="5">
    <source>
        <dbReference type="ARBA" id="ARBA00022525"/>
    </source>
</evidence>
<proteinExistence type="inferred from homology"/>
<comment type="caution">
    <text evidence="13">The sequence shown here is derived from an EMBL/GenBank/DDBJ whole genome shotgun (WGS) entry which is preliminary data.</text>
</comment>
<protein>
    <recommendedName>
        <fullName evidence="4 9">Neurotrophin-3</fullName>
        <shortName evidence="9">NT-3</shortName>
    </recommendedName>
</protein>
<dbReference type="GO" id="GO:0021675">
    <property type="term" value="P:nerve development"/>
    <property type="evidence" value="ECO:0007669"/>
    <property type="project" value="TreeGrafter"/>
</dbReference>
<evidence type="ECO:0000256" key="10">
    <source>
        <dbReference type="SAM" id="MobiDB-lite"/>
    </source>
</evidence>
<dbReference type="GO" id="GO:0050804">
    <property type="term" value="P:modulation of chemical synaptic transmission"/>
    <property type="evidence" value="ECO:0007669"/>
    <property type="project" value="TreeGrafter"/>
</dbReference>
<feature type="region of interest" description="Disordered" evidence="10">
    <location>
        <begin position="230"/>
        <end position="280"/>
    </location>
</feature>
<keyword evidence="8 9" id="KW-0339">Growth factor</keyword>
<keyword evidence="6 9" id="KW-0165">Cleavage on pair of basic residues</keyword>
<dbReference type="AlphaFoldDB" id="A0A315UT24"/>
<dbReference type="GO" id="GO:0030425">
    <property type="term" value="C:dendrite"/>
    <property type="evidence" value="ECO:0007669"/>
    <property type="project" value="TreeGrafter"/>
</dbReference>
<dbReference type="SMART" id="SM00140">
    <property type="entry name" value="NGF"/>
    <property type="match status" value="1"/>
</dbReference>
<dbReference type="EMBL" id="NHOQ01002778">
    <property type="protein sequence ID" value="PWA14676.1"/>
    <property type="molecule type" value="Genomic_DNA"/>
</dbReference>
<reference evidence="13 14" key="1">
    <citation type="journal article" date="2018" name="G3 (Bethesda)">
        <title>A High-Quality Reference Genome for the Invasive Mosquitofish Gambusia affinis Using a Chicago Library.</title>
        <authorList>
            <person name="Hoffberg S.L."/>
            <person name="Troendle N.J."/>
            <person name="Glenn T.C."/>
            <person name="Mahmud O."/>
            <person name="Louha S."/>
            <person name="Chalopin D."/>
            <person name="Bennetzen J.L."/>
            <person name="Mauricio R."/>
        </authorList>
    </citation>
    <scope>NUCLEOTIDE SEQUENCE [LARGE SCALE GENOMIC DNA]</scope>
    <source>
        <strain evidence="13">NE01/NJP1002.9</strain>
        <tissue evidence="13">Muscle</tissue>
    </source>
</reference>
<feature type="compositionally biased region" description="Basic and acidic residues" evidence="10">
    <location>
        <begin position="242"/>
        <end position="251"/>
    </location>
</feature>
<dbReference type="PANTHER" id="PTHR11589">
    <property type="entry name" value="NERVE GROWTH FACTOR NGF -RELATED"/>
    <property type="match status" value="1"/>
</dbReference>
<evidence type="ECO:0000256" key="7">
    <source>
        <dbReference type="ARBA" id="ARBA00022729"/>
    </source>
</evidence>
<dbReference type="STRING" id="33528.ENSGAFP00000006526"/>
<sequence length="465" mass="51626">MSGSVTAFAGAYAWLEITLQTDLDVAYMCRNIWSQSDSRDRAQTLLGENPSGGFAGSGTLLHSAKLSLNDQDWGWVGGRAGGDCNRVLHGNAIIPLTAWEWYSCAQSDDESILTKYSSLNQVILLVSRSPRCSSRLYCVKGVIGERKANLKIQHSVTELQPLVTLQKTVHTILQVNLVMSILLYVMALVYLYGIQASSMNSTHKGQQQHPPSPDPLNSLIIQLLQADLTRERTPGSHRQQGRGRDAKHHDPILPVSGPSLPEDGEPWGAGGRSGGSSEGVVEQQVTLVNSDLLRNHKRYISPRVVLSDRPPLQPPPLYLADDFVSGGPEGAAAGNKTRKKRQAEHRSYRGEYSVCDSESKWVMDKTSAMDLRGINVTVMAKVKTFDKREVKQFFYETNCRGEDGPSRAKERQCRGIDEKNWSSQCKTTQTFVRALTQDHSGMVGWRWIRINTSCVCALSRRKRKT</sequence>
<dbReference type="GO" id="GO:0043524">
    <property type="term" value="P:negative regulation of neuron apoptotic process"/>
    <property type="evidence" value="ECO:0007669"/>
    <property type="project" value="TreeGrafter"/>
</dbReference>
<dbReference type="SUPFAM" id="SSF57501">
    <property type="entry name" value="Cystine-knot cytokines"/>
    <property type="match status" value="1"/>
</dbReference>
<comment type="subcellular location">
    <subcellularLocation>
        <location evidence="2 9">Secreted</location>
    </subcellularLocation>
</comment>
<dbReference type="GO" id="GO:0030424">
    <property type="term" value="C:axon"/>
    <property type="evidence" value="ECO:0007669"/>
    <property type="project" value="TreeGrafter"/>
</dbReference>
<organism evidence="13 14">
    <name type="scientific">Gambusia affinis</name>
    <name type="common">Western mosquitofish</name>
    <name type="synonym">Heterandria affinis</name>
    <dbReference type="NCBI Taxonomy" id="33528"/>
    <lineage>
        <taxon>Eukaryota</taxon>
        <taxon>Metazoa</taxon>
        <taxon>Chordata</taxon>
        <taxon>Craniata</taxon>
        <taxon>Vertebrata</taxon>
        <taxon>Euteleostomi</taxon>
        <taxon>Actinopterygii</taxon>
        <taxon>Neopterygii</taxon>
        <taxon>Teleostei</taxon>
        <taxon>Neoteleostei</taxon>
        <taxon>Acanthomorphata</taxon>
        <taxon>Ovalentaria</taxon>
        <taxon>Atherinomorphae</taxon>
        <taxon>Cyprinodontiformes</taxon>
        <taxon>Poeciliidae</taxon>
        <taxon>Poeciliinae</taxon>
        <taxon>Gambusia</taxon>
    </lineage>
</organism>
<dbReference type="Gene3D" id="2.10.90.10">
    <property type="entry name" value="Cystine-knot cytokines"/>
    <property type="match status" value="1"/>
</dbReference>
<dbReference type="GO" id="GO:0038180">
    <property type="term" value="P:nerve growth factor signaling pathway"/>
    <property type="evidence" value="ECO:0007669"/>
    <property type="project" value="TreeGrafter"/>
</dbReference>
<dbReference type="PRINTS" id="PR00268">
    <property type="entry name" value="NGF"/>
</dbReference>
<dbReference type="GO" id="GO:0008083">
    <property type="term" value="F:growth factor activity"/>
    <property type="evidence" value="ECO:0007669"/>
    <property type="project" value="UniProtKB-KW"/>
</dbReference>
<evidence type="ECO:0000313" key="13">
    <source>
        <dbReference type="EMBL" id="PWA14676.1"/>
    </source>
</evidence>
<keyword evidence="5 9" id="KW-0964">Secreted</keyword>
<evidence type="ECO:0000256" key="6">
    <source>
        <dbReference type="ARBA" id="ARBA00022685"/>
    </source>
</evidence>
<dbReference type="InterPro" id="IPR029034">
    <property type="entry name" value="Cystine-knot_cytokine"/>
</dbReference>